<comment type="caution">
    <text evidence="2">The sequence shown here is derived from an EMBL/GenBank/DDBJ whole genome shotgun (WGS) entry which is preliminary data.</text>
</comment>
<dbReference type="Pfam" id="PF19728">
    <property type="entry name" value="DUF6220"/>
    <property type="match status" value="1"/>
</dbReference>
<dbReference type="RefSeq" id="WP_204818294.1">
    <property type="nucleotide sequence ID" value="NZ_JANHOF010000004.1"/>
</dbReference>
<keyword evidence="1" id="KW-1133">Transmembrane helix</keyword>
<dbReference type="Proteomes" id="UP001589818">
    <property type="component" value="Unassembled WGS sequence"/>
</dbReference>
<keyword evidence="3" id="KW-1185">Reference proteome</keyword>
<keyword evidence="1" id="KW-0812">Transmembrane</keyword>
<dbReference type="InterPro" id="IPR046192">
    <property type="entry name" value="DUF6220"/>
</dbReference>
<reference evidence="2 3" key="1">
    <citation type="submission" date="2024-09" db="EMBL/GenBank/DDBJ databases">
        <authorList>
            <person name="Sun Q."/>
            <person name="Mori K."/>
        </authorList>
    </citation>
    <scope>NUCLEOTIDE SEQUENCE [LARGE SCALE GENOMIC DNA]</scope>
    <source>
        <strain evidence="2 3">CCM 4839</strain>
    </source>
</reference>
<evidence type="ECO:0000256" key="1">
    <source>
        <dbReference type="SAM" id="Phobius"/>
    </source>
</evidence>
<feature type="transmembrane region" description="Helical" evidence="1">
    <location>
        <begin position="77"/>
        <end position="95"/>
    </location>
</feature>
<sequence length="134" mass="15009">MVEARQLSSRIRGFRWIFLILAWGLIACIVVQTYLAGMAIFDDPSRWRTHVNFVHIFEFIPLLMIVFAHLGKLPIGTGWLCLAQFGLIYFQYFTANLPGAGALHPVMALVLIVLSLYVVKRAGGVVFVREGSQG</sequence>
<gene>
    <name evidence="2" type="ORF">ACFFJ8_06570</name>
</gene>
<accession>A0ABV6J595</accession>
<protein>
    <submittedName>
        <fullName evidence="2">DUF6220 domain-containing protein</fullName>
    </submittedName>
</protein>
<dbReference type="PROSITE" id="PS51257">
    <property type="entry name" value="PROKAR_LIPOPROTEIN"/>
    <property type="match status" value="1"/>
</dbReference>
<feature type="transmembrane region" description="Helical" evidence="1">
    <location>
        <begin position="101"/>
        <end position="119"/>
    </location>
</feature>
<name>A0ABV6J595_9BACL</name>
<dbReference type="EMBL" id="JBHLVF010000010">
    <property type="protein sequence ID" value="MFC0391036.1"/>
    <property type="molecule type" value="Genomic_DNA"/>
</dbReference>
<proteinExistence type="predicted"/>
<feature type="transmembrane region" description="Helical" evidence="1">
    <location>
        <begin position="53"/>
        <end position="70"/>
    </location>
</feature>
<keyword evidence="1" id="KW-0472">Membrane</keyword>
<evidence type="ECO:0000313" key="3">
    <source>
        <dbReference type="Proteomes" id="UP001589818"/>
    </source>
</evidence>
<evidence type="ECO:0000313" key="2">
    <source>
        <dbReference type="EMBL" id="MFC0391036.1"/>
    </source>
</evidence>
<feature type="transmembrane region" description="Helical" evidence="1">
    <location>
        <begin position="16"/>
        <end position="41"/>
    </location>
</feature>
<organism evidence="2 3">
    <name type="scientific">Paenibacillus mendelii</name>
    <dbReference type="NCBI Taxonomy" id="206163"/>
    <lineage>
        <taxon>Bacteria</taxon>
        <taxon>Bacillati</taxon>
        <taxon>Bacillota</taxon>
        <taxon>Bacilli</taxon>
        <taxon>Bacillales</taxon>
        <taxon>Paenibacillaceae</taxon>
        <taxon>Paenibacillus</taxon>
    </lineage>
</organism>